<keyword evidence="3" id="KW-1185">Reference proteome</keyword>
<comment type="caution">
    <text evidence="2">The sequence shown here is derived from an EMBL/GenBank/DDBJ whole genome shotgun (WGS) entry which is preliminary data.</text>
</comment>
<organism evidence="2 3">
    <name type="scientific">Pleionea mediterranea</name>
    <dbReference type="NCBI Taxonomy" id="523701"/>
    <lineage>
        <taxon>Bacteria</taxon>
        <taxon>Pseudomonadati</taxon>
        <taxon>Pseudomonadota</taxon>
        <taxon>Gammaproteobacteria</taxon>
        <taxon>Oceanospirillales</taxon>
        <taxon>Pleioneaceae</taxon>
        <taxon>Pleionea</taxon>
    </lineage>
</organism>
<feature type="chain" id="PRO_5016404367" evidence="1">
    <location>
        <begin position="25"/>
        <end position="178"/>
    </location>
</feature>
<reference evidence="2 3" key="1">
    <citation type="submission" date="2018-05" db="EMBL/GenBank/DDBJ databases">
        <title>Genomic Encyclopedia of Type Strains, Phase IV (KMG-IV): sequencing the most valuable type-strain genomes for metagenomic binning, comparative biology and taxonomic classification.</title>
        <authorList>
            <person name="Goeker M."/>
        </authorList>
    </citation>
    <scope>NUCLEOTIDE SEQUENCE [LARGE SCALE GENOMIC DNA]</scope>
    <source>
        <strain evidence="2 3">DSM 25350</strain>
    </source>
</reference>
<evidence type="ECO:0000313" key="3">
    <source>
        <dbReference type="Proteomes" id="UP000245790"/>
    </source>
</evidence>
<dbReference type="Proteomes" id="UP000245790">
    <property type="component" value="Unassembled WGS sequence"/>
</dbReference>
<dbReference type="EMBL" id="QGGU01000004">
    <property type="protein sequence ID" value="PWK53012.1"/>
    <property type="molecule type" value="Genomic_DNA"/>
</dbReference>
<evidence type="ECO:0000313" key="2">
    <source>
        <dbReference type="EMBL" id="PWK53012.1"/>
    </source>
</evidence>
<gene>
    <name evidence="2" type="ORF">C8D97_104230</name>
</gene>
<evidence type="ECO:0000256" key="1">
    <source>
        <dbReference type="SAM" id="SignalP"/>
    </source>
</evidence>
<proteinExistence type="predicted"/>
<feature type="signal peptide" evidence="1">
    <location>
        <begin position="1"/>
        <end position="24"/>
    </location>
</feature>
<protein>
    <submittedName>
        <fullName evidence="2">Uncharacterized protein</fullName>
    </submittedName>
</protein>
<sequence length="178" mass="21299">MFLKLKKYLIGIILVQLTFSTFSAEEDGKCDFWPCPGGWDYVIEKSIGTPNEKYFIGEQPLLYELREYSEDTKLEVAFKKSYSYWNFVLMDTETSEDYTKFFEMFLPKVKKLMRTKKYDREVFIDPDLFTLIEKIMEKHLLETTEPAFRQYILNMKAYLYEVNGLTIGQVRHWLKGSY</sequence>
<accession>A0A316FXF1</accession>
<keyword evidence="1" id="KW-0732">Signal</keyword>
<name>A0A316FXF1_9GAMM</name>
<dbReference type="AlphaFoldDB" id="A0A316FXF1"/>
<dbReference type="RefSeq" id="WP_146196096.1">
    <property type="nucleotide sequence ID" value="NZ_QGGU01000004.1"/>
</dbReference>